<evidence type="ECO:0000313" key="1">
    <source>
        <dbReference type="EMBL" id="GEN45655.1"/>
    </source>
</evidence>
<dbReference type="AlphaFoldDB" id="A0A511W3I8"/>
<dbReference type="OrthoDB" id="2971044at2"/>
<dbReference type="Proteomes" id="UP000321440">
    <property type="component" value="Unassembled WGS sequence"/>
</dbReference>
<dbReference type="EMBL" id="BJYA01000009">
    <property type="protein sequence ID" value="GEN45655.1"/>
    <property type="molecule type" value="Genomic_DNA"/>
</dbReference>
<accession>A0A511W3I8</accession>
<name>A0A511W3I8_9BACI</name>
<gene>
    <name evidence="1" type="ORF">AHA02nite_14310</name>
</gene>
<comment type="caution">
    <text evidence="1">The sequence shown here is derived from an EMBL/GenBank/DDBJ whole genome shotgun (WGS) entry which is preliminary data.</text>
</comment>
<dbReference type="RefSeq" id="WP_146815779.1">
    <property type="nucleotide sequence ID" value="NZ_BJYA01000009.1"/>
</dbReference>
<sequence>MRVFVYPCFDQFGYQLVNYYLNSGVEVVGTGSLETEDEMFYFAMVGRNSNFNFVEGDEVEQREPFDQAFLIGEDFNVNAKQIFKLSTDENKNSDI</sequence>
<protein>
    <submittedName>
        <fullName evidence="1">Uncharacterized protein</fullName>
    </submittedName>
</protein>
<proteinExistence type="predicted"/>
<reference evidence="1 2" key="1">
    <citation type="submission" date="2019-07" db="EMBL/GenBank/DDBJ databases">
        <title>Whole genome shotgun sequence of Alkalibacillus haloalkaliphilus NBRC 103110.</title>
        <authorList>
            <person name="Hosoyama A."/>
            <person name="Uohara A."/>
            <person name="Ohji S."/>
            <person name="Ichikawa N."/>
        </authorList>
    </citation>
    <scope>NUCLEOTIDE SEQUENCE [LARGE SCALE GENOMIC DNA]</scope>
    <source>
        <strain evidence="1 2">NBRC 103110</strain>
    </source>
</reference>
<evidence type="ECO:0000313" key="2">
    <source>
        <dbReference type="Proteomes" id="UP000321440"/>
    </source>
</evidence>
<keyword evidence="2" id="KW-1185">Reference proteome</keyword>
<organism evidence="1 2">
    <name type="scientific">Alkalibacillus haloalkaliphilus</name>
    <dbReference type="NCBI Taxonomy" id="94136"/>
    <lineage>
        <taxon>Bacteria</taxon>
        <taxon>Bacillati</taxon>
        <taxon>Bacillota</taxon>
        <taxon>Bacilli</taxon>
        <taxon>Bacillales</taxon>
        <taxon>Bacillaceae</taxon>
        <taxon>Alkalibacillus</taxon>
    </lineage>
</organism>